<proteinExistence type="predicted"/>
<protein>
    <submittedName>
        <fullName evidence="1">Uncharacterized protein</fullName>
    </submittedName>
</protein>
<reference evidence="1" key="1">
    <citation type="submission" date="2021-05" db="EMBL/GenBank/DDBJ databases">
        <authorList>
            <person name="Pan Q."/>
            <person name="Jouanno E."/>
            <person name="Zahm M."/>
            <person name="Klopp C."/>
            <person name="Cabau C."/>
            <person name="Louis A."/>
            <person name="Berthelot C."/>
            <person name="Parey E."/>
            <person name="Roest Crollius H."/>
            <person name="Montfort J."/>
            <person name="Robinson-Rechavi M."/>
            <person name="Bouchez O."/>
            <person name="Lampietro C."/>
            <person name="Lopez Roques C."/>
            <person name="Donnadieu C."/>
            <person name="Postlethwait J."/>
            <person name="Bobe J."/>
            <person name="Dillon D."/>
            <person name="Chandos A."/>
            <person name="von Hippel F."/>
            <person name="Guiguen Y."/>
        </authorList>
    </citation>
    <scope>NUCLEOTIDE SEQUENCE</scope>
    <source>
        <strain evidence="1">YG-Jan2019</strain>
    </source>
</reference>
<comment type="caution">
    <text evidence="1">The sequence shown here is derived from an EMBL/GenBank/DDBJ whole genome shotgun (WGS) entry which is preliminary data.</text>
</comment>
<sequence length="131" mass="14539">MEMVPAEQREGAQRREKQGQGTTCGLHLANMTMVLRTDSSAYERLASLFFQLNKGPMVIIIPGRKAWYTVLLFSVREFSNAGSFANGPEGHRVRAKTYAGQTRAKLSDVVRKVTVSSPTLKAFLQPLLNPL</sequence>
<organism evidence="1 2">
    <name type="scientific">Dallia pectoralis</name>
    <name type="common">Alaska blackfish</name>
    <dbReference type="NCBI Taxonomy" id="75939"/>
    <lineage>
        <taxon>Eukaryota</taxon>
        <taxon>Metazoa</taxon>
        <taxon>Chordata</taxon>
        <taxon>Craniata</taxon>
        <taxon>Vertebrata</taxon>
        <taxon>Euteleostomi</taxon>
        <taxon>Actinopterygii</taxon>
        <taxon>Neopterygii</taxon>
        <taxon>Teleostei</taxon>
        <taxon>Protacanthopterygii</taxon>
        <taxon>Esociformes</taxon>
        <taxon>Umbridae</taxon>
        <taxon>Dallia</taxon>
    </lineage>
</organism>
<evidence type="ECO:0000313" key="1">
    <source>
        <dbReference type="EMBL" id="KAJ7995030.1"/>
    </source>
</evidence>
<dbReference type="Proteomes" id="UP001157502">
    <property type="component" value="Chromosome 22"/>
</dbReference>
<keyword evidence="2" id="KW-1185">Reference proteome</keyword>
<accession>A0ACC2FUX5</accession>
<dbReference type="EMBL" id="CM055749">
    <property type="protein sequence ID" value="KAJ7995030.1"/>
    <property type="molecule type" value="Genomic_DNA"/>
</dbReference>
<gene>
    <name evidence="1" type="ORF">DPEC_G00255670</name>
</gene>
<evidence type="ECO:0000313" key="2">
    <source>
        <dbReference type="Proteomes" id="UP001157502"/>
    </source>
</evidence>
<name>A0ACC2FUX5_DALPE</name>